<dbReference type="Proteomes" id="UP001596512">
    <property type="component" value="Unassembled WGS sequence"/>
</dbReference>
<gene>
    <name evidence="2" type="ORF">ACFQV2_25645</name>
</gene>
<comment type="caution">
    <text evidence="2">The sequence shown here is derived from an EMBL/GenBank/DDBJ whole genome shotgun (WGS) entry which is preliminary data.</text>
</comment>
<name>A0ABW2TT91_9PSEU</name>
<dbReference type="EMBL" id="JBHTEY010000004">
    <property type="protein sequence ID" value="MFC7616349.1"/>
    <property type="molecule type" value="Genomic_DNA"/>
</dbReference>
<sequence>MARDRDRRPPGHGQPAALRALSARDQDEGLFVARAEVGGHVATGVIPVPRAAKPQRVVGLAAPVRVYGDTVAAVSLVVPADRFDGPAVGGHLRSTTGMLARKLALTSLFCD</sequence>
<protein>
    <recommendedName>
        <fullName evidence="4">IclR-ED domain-containing protein</fullName>
    </recommendedName>
</protein>
<proteinExistence type="predicted"/>
<keyword evidence="3" id="KW-1185">Reference proteome</keyword>
<feature type="region of interest" description="Disordered" evidence="1">
    <location>
        <begin position="1"/>
        <end position="20"/>
    </location>
</feature>
<reference evidence="3" key="1">
    <citation type="journal article" date="2019" name="Int. J. Syst. Evol. Microbiol.">
        <title>The Global Catalogue of Microorganisms (GCM) 10K type strain sequencing project: providing services to taxonomists for standard genome sequencing and annotation.</title>
        <authorList>
            <consortium name="The Broad Institute Genomics Platform"/>
            <consortium name="The Broad Institute Genome Sequencing Center for Infectious Disease"/>
            <person name="Wu L."/>
            <person name="Ma J."/>
        </authorList>
    </citation>
    <scope>NUCLEOTIDE SEQUENCE [LARGE SCALE GENOMIC DNA]</scope>
    <source>
        <strain evidence="3">JCM 17695</strain>
    </source>
</reference>
<dbReference type="Gene3D" id="3.30.450.40">
    <property type="match status" value="1"/>
</dbReference>
<organism evidence="2 3">
    <name type="scientific">Actinokineospora soli</name>
    <dbReference type="NCBI Taxonomy" id="1048753"/>
    <lineage>
        <taxon>Bacteria</taxon>
        <taxon>Bacillati</taxon>
        <taxon>Actinomycetota</taxon>
        <taxon>Actinomycetes</taxon>
        <taxon>Pseudonocardiales</taxon>
        <taxon>Pseudonocardiaceae</taxon>
        <taxon>Actinokineospora</taxon>
    </lineage>
</organism>
<dbReference type="InterPro" id="IPR029016">
    <property type="entry name" value="GAF-like_dom_sf"/>
</dbReference>
<evidence type="ECO:0000313" key="3">
    <source>
        <dbReference type="Proteomes" id="UP001596512"/>
    </source>
</evidence>
<evidence type="ECO:0008006" key="4">
    <source>
        <dbReference type="Google" id="ProtNLM"/>
    </source>
</evidence>
<evidence type="ECO:0000313" key="2">
    <source>
        <dbReference type="EMBL" id="MFC7616349.1"/>
    </source>
</evidence>
<accession>A0ABW2TT91</accession>
<evidence type="ECO:0000256" key="1">
    <source>
        <dbReference type="SAM" id="MobiDB-lite"/>
    </source>
</evidence>